<dbReference type="SUPFAM" id="SSF110997">
    <property type="entry name" value="Sporulation related repeat"/>
    <property type="match status" value="1"/>
</dbReference>
<protein>
    <recommendedName>
        <fullName evidence="4">Endolytic peptidoglycan transglycosylase RlpA</fullName>
        <ecNumber evidence="4">4.2.2.-</ecNumber>
    </recommendedName>
</protein>
<comment type="function">
    <text evidence="4">Lytic transglycosylase with a strong preference for naked glycan strands that lack stem peptides.</text>
</comment>
<evidence type="ECO:0000313" key="9">
    <source>
        <dbReference type="EMBL" id="SOE46846.1"/>
    </source>
</evidence>
<dbReference type="InterPro" id="IPR034718">
    <property type="entry name" value="RlpA"/>
</dbReference>
<keyword evidence="8" id="KW-0449">Lipoprotein</keyword>
<reference evidence="9 10" key="2">
    <citation type="submission" date="2017-08" db="EMBL/GenBank/DDBJ databases">
        <authorList>
            <person name="de Groot N.N."/>
        </authorList>
    </citation>
    <scope>NUCLEOTIDE SEQUENCE [LARGE SCALE GENOMIC DNA]</scope>
    <source>
        <strain evidence="9">Orrdi1</strain>
    </source>
</reference>
<comment type="similarity">
    <text evidence="4 5">Belongs to the RlpA family.</text>
</comment>
<organism evidence="8 10">
    <name type="scientific">Orrella dioscoreae</name>
    <dbReference type="NCBI Taxonomy" id="1851544"/>
    <lineage>
        <taxon>Bacteria</taxon>
        <taxon>Pseudomonadati</taxon>
        <taxon>Pseudomonadota</taxon>
        <taxon>Betaproteobacteria</taxon>
        <taxon>Burkholderiales</taxon>
        <taxon>Alcaligenaceae</taxon>
        <taxon>Orrella</taxon>
    </lineage>
</organism>
<dbReference type="HAMAP" id="MF_02071">
    <property type="entry name" value="RlpA"/>
    <property type="match status" value="1"/>
</dbReference>
<accession>A0A1C3K4Z8</accession>
<sequence>MNTMMPASSHGGARGWRVLRTALIVATVLVLAACGASPKKSGGGGYYKDDGPHDSPPSNLDAIPDAVPRIEPLSAGTMRPYVIFGKRYVPDTTDRPYKARGRASWYGRKFHGNSTSNGEKYDMYAMTAAHTTLPIPSYVRVTRVGTNKTVVLRVNDRGPFHDGRIIDLSYVAAHKLGIIGPGSGEVIVERILPDEIREIQAGRAAANPGAQAVAYEPAPAPQAQPLPPPVAAIPASSAPTQAAIGAPDTGARGVFLQLGAFGEAGNAHALAGRVGTAFSPGETPAINVHQSGSFYRVRIGPYADRMSAERAAQDVANRTGVIPSLAIVP</sequence>
<evidence type="ECO:0000256" key="3">
    <source>
        <dbReference type="ARBA" id="ARBA00023316"/>
    </source>
</evidence>
<evidence type="ECO:0000256" key="4">
    <source>
        <dbReference type="HAMAP-Rule" id="MF_02071"/>
    </source>
</evidence>
<evidence type="ECO:0000256" key="5">
    <source>
        <dbReference type="RuleBase" id="RU003495"/>
    </source>
</evidence>
<dbReference type="InterPro" id="IPR036680">
    <property type="entry name" value="SPOR-like_sf"/>
</dbReference>
<dbReference type="Proteomes" id="UP000078558">
    <property type="component" value="Chromosome I"/>
</dbReference>
<dbReference type="GO" id="GO:0000270">
    <property type="term" value="P:peptidoglycan metabolic process"/>
    <property type="evidence" value="ECO:0007669"/>
    <property type="project" value="UniProtKB-UniRule"/>
</dbReference>
<evidence type="ECO:0000256" key="6">
    <source>
        <dbReference type="SAM" id="MobiDB-lite"/>
    </source>
</evidence>
<dbReference type="Pfam" id="PF05036">
    <property type="entry name" value="SPOR"/>
    <property type="match status" value="1"/>
</dbReference>
<dbReference type="EC" id="4.2.2.-" evidence="4"/>
<evidence type="ECO:0000313" key="10">
    <source>
        <dbReference type="Proteomes" id="UP000078558"/>
    </source>
</evidence>
<dbReference type="PANTHER" id="PTHR34183">
    <property type="entry name" value="ENDOLYTIC PEPTIDOGLYCAN TRANSGLYCOSYLASE RLPA"/>
    <property type="match status" value="1"/>
</dbReference>
<dbReference type="PANTHER" id="PTHR34183:SF1">
    <property type="entry name" value="ENDOLYTIC PEPTIDOGLYCAN TRANSGLYCOSYLASE RLPA"/>
    <property type="match status" value="1"/>
</dbReference>
<dbReference type="CDD" id="cd22268">
    <property type="entry name" value="DPBB_RlpA-like"/>
    <property type="match status" value="1"/>
</dbReference>
<feature type="domain" description="SPOR" evidence="7">
    <location>
        <begin position="248"/>
        <end position="328"/>
    </location>
</feature>
<dbReference type="EMBL" id="LT907988">
    <property type="protein sequence ID" value="SOE46846.1"/>
    <property type="molecule type" value="Genomic_DNA"/>
</dbReference>
<keyword evidence="2 4" id="KW-0456">Lyase</keyword>
<feature type="region of interest" description="Disordered" evidence="6">
    <location>
        <begin position="39"/>
        <end position="64"/>
    </location>
</feature>
<dbReference type="InterPro" id="IPR007730">
    <property type="entry name" value="SPOR-like_dom"/>
</dbReference>
<dbReference type="GO" id="GO:0042834">
    <property type="term" value="F:peptidoglycan binding"/>
    <property type="evidence" value="ECO:0007669"/>
    <property type="project" value="InterPro"/>
</dbReference>
<dbReference type="OrthoDB" id="9779128at2"/>
<dbReference type="Gene3D" id="3.30.70.1070">
    <property type="entry name" value="Sporulation related repeat"/>
    <property type="match status" value="1"/>
</dbReference>
<dbReference type="GO" id="GO:0071555">
    <property type="term" value="P:cell wall organization"/>
    <property type="evidence" value="ECO:0007669"/>
    <property type="project" value="UniProtKB-KW"/>
</dbReference>
<dbReference type="GO" id="GO:0008932">
    <property type="term" value="F:lytic endotransglycosylase activity"/>
    <property type="evidence" value="ECO:0007669"/>
    <property type="project" value="UniProtKB-UniRule"/>
</dbReference>
<gene>
    <name evidence="4" type="primary">rlpA</name>
    <name evidence="8" type="ORF">ODI_04297</name>
    <name evidence="9" type="ORF">ODI_R0499</name>
</gene>
<dbReference type="NCBIfam" id="TIGR00413">
    <property type="entry name" value="rlpA"/>
    <property type="match status" value="1"/>
</dbReference>
<keyword evidence="1" id="KW-0732">Signal</keyword>
<dbReference type="Pfam" id="PF03330">
    <property type="entry name" value="DPBB_1"/>
    <property type="match status" value="1"/>
</dbReference>
<dbReference type="EMBL" id="FLRC01000033">
    <property type="protein sequence ID" value="SBT26524.1"/>
    <property type="molecule type" value="Genomic_DNA"/>
</dbReference>
<name>A0A1C3K4Z8_9BURK</name>
<dbReference type="AlphaFoldDB" id="A0A1C3K4Z8"/>
<reference evidence="8 10" key="1">
    <citation type="submission" date="2016-06" db="EMBL/GenBank/DDBJ databases">
        <authorList>
            <person name="Kjaerup R.B."/>
            <person name="Dalgaard T.S."/>
            <person name="Juul-Madsen H.R."/>
        </authorList>
    </citation>
    <scope>NUCLEOTIDE SEQUENCE [LARGE SCALE GENOMIC DNA]</scope>
    <source>
        <strain evidence="8">Orrdi1</strain>
    </source>
</reference>
<evidence type="ECO:0000256" key="1">
    <source>
        <dbReference type="ARBA" id="ARBA00022729"/>
    </source>
</evidence>
<dbReference type="SUPFAM" id="SSF50685">
    <property type="entry name" value="Barwin-like endoglucanases"/>
    <property type="match status" value="1"/>
</dbReference>
<keyword evidence="10" id="KW-1185">Reference proteome</keyword>
<evidence type="ECO:0000259" key="7">
    <source>
        <dbReference type="PROSITE" id="PS51724"/>
    </source>
</evidence>
<dbReference type="STRING" id="1851544.ODI_04297"/>
<dbReference type="PROSITE" id="PS51724">
    <property type="entry name" value="SPOR"/>
    <property type="match status" value="1"/>
</dbReference>
<dbReference type="KEGG" id="odi:ODI_R0499"/>
<evidence type="ECO:0000313" key="8">
    <source>
        <dbReference type="EMBL" id="SBT26524.1"/>
    </source>
</evidence>
<keyword evidence="3 4" id="KW-0961">Cell wall biogenesis/degradation</keyword>
<proteinExistence type="inferred from homology"/>
<dbReference type="Gene3D" id="2.40.40.10">
    <property type="entry name" value="RlpA-like domain"/>
    <property type="match status" value="1"/>
</dbReference>
<evidence type="ECO:0000256" key="2">
    <source>
        <dbReference type="ARBA" id="ARBA00023239"/>
    </source>
</evidence>
<dbReference type="InterPro" id="IPR009009">
    <property type="entry name" value="RlpA-like_DPBB"/>
</dbReference>
<dbReference type="InterPro" id="IPR012997">
    <property type="entry name" value="RplA"/>
</dbReference>
<dbReference type="InterPro" id="IPR036908">
    <property type="entry name" value="RlpA-like_sf"/>
</dbReference>